<dbReference type="EMBL" id="JBHSBB010000045">
    <property type="protein sequence ID" value="MFC4036205.1"/>
    <property type="molecule type" value="Genomic_DNA"/>
</dbReference>
<organism evidence="2 3">
    <name type="scientific">Streptomyces polygonati</name>
    <dbReference type="NCBI Taxonomy" id="1617087"/>
    <lineage>
        <taxon>Bacteria</taxon>
        <taxon>Bacillati</taxon>
        <taxon>Actinomycetota</taxon>
        <taxon>Actinomycetes</taxon>
        <taxon>Kitasatosporales</taxon>
        <taxon>Streptomycetaceae</taxon>
        <taxon>Streptomyces</taxon>
    </lineage>
</organism>
<dbReference type="InterPro" id="IPR022385">
    <property type="entry name" value="Rhs_assc_core"/>
</dbReference>
<feature type="region of interest" description="Disordered" evidence="1">
    <location>
        <begin position="162"/>
        <end position="185"/>
    </location>
</feature>
<evidence type="ECO:0000313" key="2">
    <source>
        <dbReference type="EMBL" id="MFC4036205.1"/>
    </source>
</evidence>
<dbReference type="PANTHER" id="PTHR32305">
    <property type="match status" value="1"/>
</dbReference>
<dbReference type="Proteomes" id="UP001595765">
    <property type="component" value="Unassembled WGS sequence"/>
</dbReference>
<dbReference type="InterPro" id="IPR031325">
    <property type="entry name" value="RHS_repeat"/>
</dbReference>
<evidence type="ECO:0000256" key="1">
    <source>
        <dbReference type="SAM" id="MobiDB-lite"/>
    </source>
</evidence>
<sequence>MPTTITQYGLWGNSTVVTETAGGITRTTTTQYDTAARPSLVTVTGGTGTTVPAVTTAYDTATEAVLTQTSTAGGTITKAYDQLGRQMSYTDADGGTTSTQYDALNRPTTVTDNVPSTTTYTYDTSLDPRGPATKVTDSVAGSFTAAYDADGDLTAEGLPGGYTMTQHTDPTGTTTDRTYARDSDGTTLVSDSISDTIHDQEATHTGTPGITASQNYTYDQAGRLTQVQDTGTDAVCTTRSYTFDKNSNRKSLATAIAAPNADCTTTGGTTVPSTYDTADRLVNTGYTYDAFGRTTTRPGTTLAYYTDDLLQQQTAGTQRRTWTLDSGLRFRAFTTEDNASGTWTQTAAKVNHYDTDSDSPRWIVEDTGSGALTRNVTGLDGNLAATTTKTGGVILQLADLHGDIALQLPADTAVAPTVLDADEYGNPRPGQQATRYAWLGGKQRSDETLTGLTLMGVRLYDPAAGRFLSMDPIAGGNCNAYDYVCADPVNGSDLDGRCGSWGNPFKGCDTFRILMWSRQIGQWWLIIREGTKTRIKPYGMFGIRHIVDKHVGWGKRDGWITKGGMLGDLKKALVRGNWEWQWDDPKDGASSYKIIYTYKHRCACGRLITYQVTAFYSTRLYEGWPIGVTTAYKKRI</sequence>
<keyword evidence="3" id="KW-1185">Reference proteome</keyword>
<dbReference type="PANTHER" id="PTHR32305:SF17">
    <property type="entry name" value="TRNA NUCLEASE WAPA"/>
    <property type="match status" value="1"/>
</dbReference>
<accession>A0ABV8HZB8</accession>
<proteinExistence type="predicted"/>
<evidence type="ECO:0000313" key="3">
    <source>
        <dbReference type="Proteomes" id="UP001595765"/>
    </source>
</evidence>
<dbReference type="Gene3D" id="2.180.10.10">
    <property type="entry name" value="RHS repeat-associated core"/>
    <property type="match status" value="1"/>
</dbReference>
<dbReference type="Pfam" id="PF05593">
    <property type="entry name" value="RHS_repeat"/>
    <property type="match status" value="1"/>
</dbReference>
<dbReference type="InterPro" id="IPR050708">
    <property type="entry name" value="T6SS_VgrG/RHS"/>
</dbReference>
<gene>
    <name evidence="2" type="ORF">ACFO3J_32865</name>
</gene>
<reference evidence="3" key="1">
    <citation type="journal article" date="2019" name="Int. J. Syst. Evol. Microbiol.">
        <title>The Global Catalogue of Microorganisms (GCM) 10K type strain sequencing project: providing services to taxonomists for standard genome sequencing and annotation.</title>
        <authorList>
            <consortium name="The Broad Institute Genomics Platform"/>
            <consortium name="The Broad Institute Genome Sequencing Center for Infectious Disease"/>
            <person name="Wu L."/>
            <person name="Ma J."/>
        </authorList>
    </citation>
    <scope>NUCLEOTIDE SEQUENCE [LARGE SCALE GENOMIC DNA]</scope>
    <source>
        <strain evidence="3">CGMCC 4.7237</strain>
    </source>
</reference>
<protein>
    <submittedName>
        <fullName evidence="2">RHS repeat-associated core domain-containing protein</fullName>
    </submittedName>
</protein>
<name>A0ABV8HZB8_9ACTN</name>
<feature type="compositionally biased region" description="Low complexity" evidence="1">
    <location>
        <begin position="163"/>
        <end position="177"/>
    </location>
</feature>
<comment type="caution">
    <text evidence="2">The sequence shown here is derived from an EMBL/GenBank/DDBJ whole genome shotgun (WGS) entry which is preliminary data.</text>
</comment>
<dbReference type="RefSeq" id="WP_386437491.1">
    <property type="nucleotide sequence ID" value="NZ_JBHSBB010000045.1"/>
</dbReference>
<dbReference type="NCBIfam" id="TIGR03696">
    <property type="entry name" value="Rhs_assc_core"/>
    <property type="match status" value="1"/>
</dbReference>